<proteinExistence type="predicted"/>
<dbReference type="EMBL" id="MN739467">
    <property type="protein sequence ID" value="QHT06329.1"/>
    <property type="molecule type" value="Genomic_DNA"/>
</dbReference>
<dbReference type="AlphaFoldDB" id="A0A6C0CRM6"/>
<reference evidence="1" key="1">
    <citation type="journal article" date="2020" name="Nature">
        <title>Giant virus diversity and host interactions through global metagenomics.</title>
        <authorList>
            <person name="Schulz F."/>
            <person name="Roux S."/>
            <person name="Paez-Espino D."/>
            <person name="Jungbluth S."/>
            <person name="Walsh D.A."/>
            <person name="Denef V.J."/>
            <person name="McMahon K.D."/>
            <person name="Konstantinidis K.T."/>
            <person name="Eloe-Fadrosh E.A."/>
            <person name="Kyrpides N.C."/>
            <person name="Woyke T."/>
        </authorList>
    </citation>
    <scope>NUCLEOTIDE SEQUENCE</scope>
    <source>
        <strain evidence="1">GVMAG-M-3300021425-30</strain>
    </source>
</reference>
<protein>
    <submittedName>
        <fullName evidence="1">Uncharacterized protein</fullName>
    </submittedName>
</protein>
<name>A0A6C0CRM6_9ZZZZ</name>
<evidence type="ECO:0000313" key="1">
    <source>
        <dbReference type="EMBL" id="QHT06329.1"/>
    </source>
</evidence>
<organism evidence="1">
    <name type="scientific">viral metagenome</name>
    <dbReference type="NCBI Taxonomy" id="1070528"/>
    <lineage>
        <taxon>unclassified sequences</taxon>
        <taxon>metagenomes</taxon>
        <taxon>organismal metagenomes</taxon>
    </lineage>
</organism>
<accession>A0A6C0CRM6</accession>
<sequence length="168" mass="17463">MSGNATSSKLGGGVAGFQPTLLGGGANGNSGSGMVGSSERGMSRNILRQAMGRTLWLKSATGSVGAIKASPFRVAMNAGDIRGTVNEGPLPQLPAPTQVNGPMVNKQQNKGDTVNSGNAAFTGNPKFVYDGSDYTRYKKMKAKLKTYNDQSFGGSNNGSYSFLMRVRG</sequence>